<dbReference type="Gene3D" id="3.10.129.10">
    <property type="entry name" value="Hotdog Thioesterase"/>
    <property type="match status" value="1"/>
</dbReference>
<dbReference type="Pfam" id="PF03061">
    <property type="entry name" value="4HBT"/>
    <property type="match status" value="1"/>
</dbReference>
<protein>
    <submittedName>
        <fullName evidence="2">Thioesterase</fullName>
    </submittedName>
</protein>
<sequence>MNEQPRTHLEINPELCGEVVALAVGRAQVELVATSVMAADERGLVHGGFVFGLADYAAMLAVNDPNVVLGAAEARFLAPVTVGQKIIAYAEVEEEAGKKRRVEAYAKVGDVEVFRAKFTAFVLEKHVLDQ</sequence>
<dbReference type="OrthoDB" id="5323777at2"/>
<evidence type="ECO:0000313" key="3">
    <source>
        <dbReference type="Proteomes" id="UP000249799"/>
    </source>
</evidence>
<dbReference type="RefSeq" id="WP_111334618.1">
    <property type="nucleotide sequence ID" value="NZ_CP030032.1"/>
</dbReference>
<evidence type="ECO:0000259" key="1">
    <source>
        <dbReference type="Pfam" id="PF03061"/>
    </source>
</evidence>
<dbReference type="Proteomes" id="UP000249799">
    <property type="component" value="Chromosome"/>
</dbReference>
<accession>A0A2Z4FM28</accession>
<dbReference type="InterPro" id="IPR029069">
    <property type="entry name" value="HotDog_dom_sf"/>
</dbReference>
<organism evidence="2 3">
    <name type="scientific">Bradymonas sediminis</name>
    <dbReference type="NCBI Taxonomy" id="1548548"/>
    <lineage>
        <taxon>Bacteria</taxon>
        <taxon>Deltaproteobacteria</taxon>
        <taxon>Bradymonadales</taxon>
        <taxon>Bradymonadaceae</taxon>
        <taxon>Bradymonas</taxon>
    </lineage>
</organism>
<proteinExistence type="predicted"/>
<gene>
    <name evidence="2" type="ORF">DN745_10405</name>
</gene>
<evidence type="ECO:0000313" key="2">
    <source>
        <dbReference type="EMBL" id="AWV89728.1"/>
    </source>
</evidence>
<dbReference type="InterPro" id="IPR006683">
    <property type="entry name" value="Thioestr_dom"/>
</dbReference>
<name>A0A2Z4FM28_9DELT</name>
<dbReference type="AlphaFoldDB" id="A0A2Z4FM28"/>
<feature type="domain" description="Thioesterase" evidence="1">
    <location>
        <begin position="43"/>
        <end position="95"/>
    </location>
</feature>
<keyword evidence="3" id="KW-1185">Reference proteome</keyword>
<reference evidence="2 3" key="1">
    <citation type="submission" date="2018-06" db="EMBL/GenBank/DDBJ databases">
        <title>Lujinxingia sediminis gen. nov. sp. nov., a new facultative anaerobic member of the class Deltaproteobacteria, and proposal of Lujinxingaceae fam. nov.</title>
        <authorList>
            <person name="Guo L.-Y."/>
            <person name="Li C.-M."/>
            <person name="Wang S."/>
            <person name="Du Z.-J."/>
        </authorList>
    </citation>
    <scope>NUCLEOTIDE SEQUENCE [LARGE SCALE GENOMIC DNA]</scope>
    <source>
        <strain evidence="2 3">FA350</strain>
    </source>
</reference>
<dbReference type="KEGG" id="bsed:DN745_10405"/>
<dbReference type="SUPFAM" id="SSF54637">
    <property type="entry name" value="Thioesterase/thiol ester dehydrase-isomerase"/>
    <property type="match status" value="1"/>
</dbReference>
<dbReference type="CDD" id="cd03440">
    <property type="entry name" value="hot_dog"/>
    <property type="match status" value="1"/>
</dbReference>
<dbReference type="EMBL" id="CP030032">
    <property type="protein sequence ID" value="AWV89728.1"/>
    <property type="molecule type" value="Genomic_DNA"/>
</dbReference>